<evidence type="ECO:0000313" key="3">
    <source>
        <dbReference type="EMBL" id="GFE55310.1"/>
    </source>
</evidence>
<dbReference type="AlphaFoldDB" id="A0A9W5TD31"/>
<feature type="region of interest" description="Disordered" evidence="1">
    <location>
        <begin position="1"/>
        <end position="60"/>
    </location>
</feature>
<sequence>MDKPESDNMSAGTQSACEGDSRSEQGMNSGRSKESESVVASPAAPDTGRMHREDSGATNVNAMSSSTPVCYCVYEEVAQGTFYMQWKSSTSEPINNHVMMFIPSKPVPKFKLVNDCGRSELSTRVMPDKQKFWSALCLFIKAAKEYKSKFQLLSNWNDILPYKSDLYFHDGANNVVYFHGYFNSLQVTKVGYDPVDLDNVAAIGIAGRSNILMANKMSKEQFSQGVRKGGYCLQL</sequence>
<evidence type="ECO:0000256" key="1">
    <source>
        <dbReference type="SAM" id="MobiDB-lite"/>
    </source>
</evidence>
<gene>
    <name evidence="3" type="ORF">BaOVIS_027140</name>
</gene>
<dbReference type="Pfam" id="PF18590">
    <property type="entry name" value="IMP2_N"/>
    <property type="match status" value="1"/>
</dbReference>
<proteinExistence type="predicted"/>
<accession>A0A9W5TD31</accession>
<feature type="compositionally biased region" description="Polar residues" evidence="1">
    <location>
        <begin position="7"/>
        <end position="16"/>
    </location>
</feature>
<reference evidence="3" key="1">
    <citation type="submission" date="2019-12" db="EMBL/GenBank/DDBJ databases">
        <title>Genome sequence of Babesia ovis.</title>
        <authorList>
            <person name="Yamagishi J."/>
            <person name="Sevinc F."/>
            <person name="Xuan X."/>
        </authorList>
    </citation>
    <scope>NUCLEOTIDE SEQUENCE</scope>
    <source>
        <strain evidence="3">Selcuk</strain>
    </source>
</reference>
<dbReference type="Proteomes" id="UP001057455">
    <property type="component" value="Unassembled WGS sequence"/>
</dbReference>
<feature type="domain" description="Immune mapped protein 2 N-terminal" evidence="2">
    <location>
        <begin position="68"/>
        <end position="153"/>
    </location>
</feature>
<dbReference type="OrthoDB" id="360347at2759"/>
<dbReference type="InterPro" id="IPR040955">
    <property type="entry name" value="IMP2_N"/>
</dbReference>
<name>A0A9W5TD31_BABOV</name>
<organism evidence="3 4">
    <name type="scientific">Babesia ovis</name>
    <dbReference type="NCBI Taxonomy" id="5869"/>
    <lineage>
        <taxon>Eukaryota</taxon>
        <taxon>Sar</taxon>
        <taxon>Alveolata</taxon>
        <taxon>Apicomplexa</taxon>
        <taxon>Aconoidasida</taxon>
        <taxon>Piroplasmida</taxon>
        <taxon>Babesiidae</taxon>
        <taxon>Babesia</taxon>
    </lineage>
</organism>
<keyword evidence="4" id="KW-1185">Reference proteome</keyword>
<evidence type="ECO:0000259" key="2">
    <source>
        <dbReference type="Pfam" id="PF18590"/>
    </source>
</evidence>
<evidence type="ECO:0000313" key="4">
    <source>
        <dbReference type="Proteomes" id="UP001057455"/>
    </source>
</evidence>
<protein>
    <submittedName>
        <fullName evidence="3">Phosphatase 2A regulatory subunit B, putative</fullName>
    </submittedName>
</protein>
<dbReference type="EMBL" id="BLIY01000018">
    <property type="protein sequence ID" value="GFE55310.1"/>
    <property type="molecule type" value="Genomic_DNA"/>
</dbReference>
<comment type="caution">
    <text evidence="3">The sequence shown here is derived from an EMBL/GenBank/DDBJ whole genome shotgun (WGS) entry which is preliminary data.</text>
</comment>